<gene>
    <name evidence="1" type="ORF">LAESUDRAFT_764858</name>
</gene>
<protein>
    <submittedName>
        <fullName evidence="1">Uncharacterized protein</fullName>
    </submittedName>
</protein>
<evidence type="ECO:0000313" key="1">
    <source>
        <dbReference type="EMBL" id="KZT00168.1"/>
    </source>
</evidence>
<name>A0A165B3R4_9APHY</name>
<evidence type="ECO:0000313" key="2">
    <source>
        <dbReference type="Proteomes" id="UP000076871"/>
    </source>
</evidence>
<dbReference type="EMBL" id="KV427694">
    <property type="protein sequence ID" value="KZT00168.1"/>
    <property type="molecule type" value="Genomic_DNA"/>
</dbReference>
<organism evidence="1 2">
    <name type="scientific">Laetiporus sulphureus 93-53</name>
    <dbReference type="NCBI Taxonomy" id="1314785"/>
    <lineage>
        <taxon>Eukaryota</taxon>
        <taxon>Fungi</taxon>
        <taxon>Dikarya</taxon>
        <taxon>Basidiomycota</taxon>
        <taxon>Agaricomycotina</taxon>
        <taxon>Agaricomycetes</taxon>
        <taxon>Polyporales</taxon>
        <taxon>Laetiporus</taxon>
    </lineage>
</organism>
<accession>A0A165B3R4</accession>
<dbReference type="InParanoid" id="A0A165B3R4"/>
<reference evidence="1 2" key="1">
    <citation type="journal article" date="2016" name="Mol. Biol. Evol.">
        <title>Comparative Genomics of Early-Diverging Mushroom-Forming Fungi Provides Insights into the Origins of Lignocellulose Decay Capabilities.</title>
        <authorList>
            <person name="Nagy L.G."/>
            <person name="Riley R."/>
            <person name="Tritt A."/>
            <person name="Adam C."/>
            <person name="Daum C."/>
            <person name="Floudas D."/>
            <person name="Sun H."/>
            <person name="Yadav J.S."/>
            <person name="Pangilinan J."/>
            <person name="Larsson K.H."/>
            <person name="Matsuura K."/>
            <person name="Barry K."/>
            <person name="Labutti K."/>
            <person name="Kuo R."/>
            <person name="Ohm R.A."/>
            <person name="Bhattacharya S.S."/>
            <person name="Shirouzu T."/>
            <person name="Yoshinaga Y."/>
            <person name="Martin F.M."/>
            <person name="Grigoriev I.V."/>
            <person name="Hibbett D.S."/>
        </authorList>
    </citation>
    <scope>NUCLEOTIDE SEQUENCE [LARGE SCALE GENOMIC DNA]</scope>
    <source>
        <strain evidence="1 2">93-53</strain>
    </source>
</reference>
<sequence>MAATTDVKMPILPKSQQHGKANWFDWKGKIITITPPPGADPGNVALARAEQQLWDKHDEFAKAITTLNIIDFIGPESRMRGKQLTKYGLP</sequence>
<dbReference type="AlphaFoldDB" id="A0A165B3R4"/>
<dbReference type="GeneID" id="63830551"/>
<dbReference type="RefSeq" id="XP_040757908.1">
    <property type="nucleotide sequence ID" value="XM_040913523.1"/>
</dbReference>
<proteinExistence type="predicted"/>
<dbReference type="Proteomes" id="UP000076871">
    <property type="component" value="Unassembled WGS sequence"/>
</dbReference>
<keyword evidence="2" id="KW-1185">Reference proteome</keyword>